<comment type="caution">
    <text evidence="2">The sequence shown here is derived from an EMBL/GenBank/DDBJ whole genome shotgun (WGS) entry which is preliminary data.</text>
</comment>
<evidence type="ECO:0000313" key="3">
    <source>
        <dbReference type="Proteomes" id="UP000325902"/>
    </source>
</evidence>
<feature type="signal peptide" evidence="1">
    <location>
        <begin position="1"/>
        <end position="20"/>
    </location>
</feature>
<keyword evidence="3" id="KW-1185">Reference proteome</keyword>
<dbReference type="EMBL" id="VCHE01000035">
    <property type="protein sequence ID" value="KAB2575228.1"/>
    <property type="molecule type" value="Genomic_DNA"/>
</dbReference>
<evidence type="ECO:0000313" key="2">
    <source>
        <dbReference type="EMBL" id="KAB2575228.1"/>
    </source>
</evidence>
<proteinExistence type="predicted"/>
<dbReference type="Proteomes" id="UP000325902">
    <property type="component" value="Unassembled WGS sequence"/>
</dbReference>
<dbReference type="OrthoDB" id="4231283at2759"/>
<gene>
    <name evidence="2" type="ORF">DBV05_g6152</name>
</gene>
<organism evidence="2 3">
    <name type="scientific">Lasiodiplodia theobromae</name>
    <dbReference type="NCBI Taxonomy" id="45133"/>
    <lineage>
        <taxon>Eukaryota</taxon>
        <taxon>Fungi</taxon>
        <taxon>Dikarya</taxon>
        <taxon>Ascomycota</taxon>
        <taxon>Pezizomycotina</taxon>
        <taxon>Dothideomycetes</taxon>
        <taxon>Dothideomycetes incertae sedis</taxon>
        <taxon>Botryosphaeriales</taxon>
        <taxon>Botryosphaeriaceae</taxon>
        <taxon>Lasiodiplodia</taxon>
    </lineage>
</organism>
<feature type="chain" id="PRO_5025018964" evidence="1">
    <location>
        <begin position="21"/>
        <end position="144"/>
    </location>
</feature>
<accession>A0A5N5DBR0</accession>
<keyword evidence="1" id="KW-0732">Signal</keyword>
<name>A0A5N5DBR0_9PEZI</name>
<reference evidence="2 3" key="1">
    <citation type="journal article" date="2019" name="Sci. Rep.">
        <title>A multi-omics analysis of the grapevine pathogen Lasiodiplodia theobromae reveals that temperature affects the expression of virulence- and pathogenicity-related genes.</title>
        <authorList>
            <person name="Felix C."/>
            <person name="Meneses R."/>
            <person name="Goncalves M.F.M."/>
            <person name="Tilleman L."/>
            <person name="Duarte A.S."/>
            <person name="Jorrin-Novo J.V."/>
            <person name="Van de Peer Y."/>
            <person name="Deforce D."/>
            <person name="Van Nieuwerburgh F."/>
            <person name="Esteves A.C."/>
            <person name="Alves A."/>
        </authorList>
    </citation>
    <scope>NUCLEOTIDE SEQUENCE [LARGE SCALE GENOMIC DNA]</scope>
    <source>
        <strain evidence="2 3">LA-SOL3</strain>
    </source>
</reference>
<protein>
    <submittedName>
        <fullName evidence="2">Uncharacterized protein</fullName>
    </submittedName>
</protein>
<evidence type="ECO:0000256" key="1">
    <source>
        <dbReference type="SAM" id="SignalP"/>
    </source>
</evidence>
<dbReference type="AlphaFoldDB" id="A0A5N5DBR0"/>
<sequence>MVNFISTILLGLSAFQLAYAADGTVTFFRDRDCKGTNMWEGKVGKGTDQRVSGPDLHEALSFSYSGYFNMIIATSSKFDSKTCSYCSNNHEDHHEGGCININTGFGPNYVALMKVGNDPADLPCRNFLNRCDFPVPPGNGLEKQ</sequence>